<gene>
    <name evidence="4" type="ORF">BTG_14785</name>
</gene>
<evidence type="ECO:0000259" key="2">
    <source>
        <dbReference type="Pfam" id="PF25164"/>
    </source>
</evidence>
<reference evidence="4 5" key="1">
    <citation type="submission" date="2012-08" db="EMBL/GenBank/DDBJ databases">
        <authorList>
            <person name="Doggett N."/>
            <person name="Teshima H."/>
            <person name="Bruce D."/>
            <person name="Detter J.C."/>
            <person name="Johnson S.L."/>
            <person name="Han C."/>
        </authorList>
    </citation>
    <scope>NUCLEOTIDE SEQUENCE [LARGE SCALE GENOMIC DNA]</scope>
    <source>
        <strain evidence="4 5">HD-771</strain>
    </source>
</reference>
<dbReference type="Pfam" id="PF06054">
    <property type="entry name" value="CoiA_nuc"/>
    <property type="match status" value="1"/>
</dbReference>
<feature type="domain" description="Competence protein CoiA nuclease-like" evidence="1">
    <location>
        <begin position="71"/>
        <end position="224"/>
    </location>
</feature>
<evidence type="ECO:0000259" key="3">
    <source>
        <dbReference type="Pfam" id="PF25166"/>
    </source>
</evidence>
<dbReference type="InterPro" id="IPR010330">
    <property type="entry name" value="CoiA_nuc"/>
</dbReference>
<evidence type="ECO:0000313" key="4">
    <source>
        <dbReference type="EMBL" id="AFQ16409.1"/>
    </source>
</evidence>
<dbReference type="InterPro" id="IPR021176">
    <property type="entry name" value="Competence-induced_CoiA"/>
</dbReference>
<evidence type="ECO:0000313" key="5">
    <source>
        <dbReference type="Proteomes" id="UP000005259"/>
    </source>
</evidence>
<dbReference type="RefSeq" id="WP_000628322.1">
    <property type="nucleotide sequence ID" value="NC_018500.1"/>
</dbReference>
<dbReference type="InterPro" id="IPR057253">
    <property type="entry name" value="CoiA-like_N"/>
</dbReference>
<proteinExistence type="predicted"/>
<accession>A0A9W3NXY7</accession>
<dbReference type="PIRSF" id="PIRSF007487">
    <property type="entry name" value="Competence-induced_CoiA_bac"/>
    <property type="match status" value="1"/>
</dbReference>
<evidence type="ECO:0000259" key="1">
    <source>
        <dbReference type="Pfam" id="PF06054"/>
    </source>
</evidence>
<name>A0A9W3NXY7_BACTU</name>
<organism evidence="4 5">
    <name type="scientific">Bacillus thuringiensis HD-771</name>
    <dbReference type="NCBI Taxonomy" id="1218175"/>
    <lineage>
        <taxon>Bacteria</taxon>
        <taxon>Bacillati</taxon>
        <taxon>Bacillota</taxon>
        <taxon>Bacilli</taxon>
        <taxon>Bacillales</taxon>
        <taxon>Bacillaceae</taxon>
        <taxon>Bacillus</taxon>
        <taxon>Bacillus cereus group</taxon>
    </lineage>
</organism>
<evidence type="ECO:0008006" key="6">
    <source>
        <dbReference type="Google" id="ProtNLM"/>
    </source>
</evidence>
<dbReference type="InterPro" id="IPR057252">
    <property type="entry name" value="CoiA_C"/>
</dbReference>
<feature type="domain" description="Competence protein CoiA-like N-terminal" evidence="2">
    <location>
        <begin position="20"/>
        <end position="66"/>
    </location>
</feature>
<protein>
    <recommendedName>
        <fullName evidence="6">Competence protein</fullName>
    </recommendedName>
</protein>
<dbReference type="EMBL" id="CP003752">
    <property type="protein sequence ID" value="AFQ16409.1"/>
    <property type="molecule type" value="Genomic_DNA"/>
</dbReference>
<dbReference type="KEGG" id="bti:BTG_14785"/>
<dbReference type="Proteomes" id="UP000005259">
    <property type="component" value="Chromosome"/>
</dbReference>
<feature type="domain" description="Competence protein CoiA C-terminal" evidence="3">
    <location>
        <begin position="236"/>
        <end position="376"/>
    </location>
</feature>
<dbReference type="AlphaFoldDB" id="A0A9W3NXY7"/>
<sequence>MITIFIAKRENGEKIHLLYNCNEELLRRMRQQERFFCVACGKEVQMKLGKQKSWHFAHKKVDSCLAFYEAESMYHRHGKELLYRWFERQNFHVDIEHYLPQIQQRPDIFIERAGRKIAIEYQCANLSIEQLYKRTYSYWRAGIQVIWIIGGNQLKKQSAYWMKFSSLMAFSLQSYPQPFLIFFCSKQKAFMKCAFLTSFSTSVSFSHTIYLPTETTTFELLFSPVPFQKEILDREWKQRKDYFRKNALPIWNYNYKSLLRLLYQFKCTPASFPSEIGVPLPSGFAFQTNPFIWQAFLYMKCIGELAVGECISLQYVCSYVKKYTKRRMLPYFSKHIWKVAVTEYMTFLCYTGVLRKVETYKYRKIRGIVMLKTEEEVMKYDETCLAYALSLFEAKYNMREGKGDIIKTDCEGIT</sequence>
<dbReference type="Pfam" id="PF25164">
    <property type="entry name" value="CoiA_N"/>
    <property type="match status" value="1"/>
</dbReference>
<dbReference type="Pfam" id="PF25166">
    <property type="entry name" value="CoiA_C"/>
    <property type="match status" value="1"/>
</dbReference>